<evidence type="ECO:0000313" key="3">
    <source>
        <dbReference type="Proteomes" id="UP000078200"/>
    </source>
</evidence>
<protein>
    <submittedName>
        <fullName evidence="2">Uncharacterized protein</fullName>
    </submittedName>
</protein>
<dbReference type="VEuPathDB" id="VectorBase:GAUT028437"/>
<dbReference type="EnsemblMetazoa" id="GAUT028437-RA">
    <property type="protein sequence ID" value="GAUT028437-PA"/>
    <property type="gene ID" value="GAUT028437"/>
</dbReference>
<accession>A0A1A9V7J6</accession>
<dbReference type="Proteomes" id="UP000078200">
    <property type="component" value="Unassembled WGS sequence"/>
</dbReference>
<dbReference type="AlphaFoldDB" id="A0A1A9V7J6"/>
<evidence type="ECO:0000256" key="1">
    <source>
        <dbReference type="SAM" id="MobiDB-lite"/>
    </source>
</evidence>
<organism evidence="2 3">
    <name type="scientific">Glossina austeni</name>
    <name type="common">Savannah tsetse fly</name>
    <dbReference type="NCBI Taxonomy" id="7395"/>
    <lineage>
        <taxon>Eukaryota</taxon>
        <taxon>Metazoa</taxon>
        <taxon>Ecdysozoa</taxon>
        <taxon>Arthropoda</taxon>
        <taxon>Hexapoda</taxon>
        <taxon>Insecta</taxon>
        <taxon>Pterygota</taxon>
        <taxon>Neoptera</taxon>
        <taxon>Endopterygota</taxon>
        <taxon>Diptera</taxon>
        <taxon>Brachycera</taxon>
        <taxon>Muscomorpha</taxon>
        <taxon>Hippoboscoidea</taxon>
        <taxon>Glossinidae</taxon>
        <taxon>Glossina</taxon>
    </lineage>
</organism>
<reference evidence="2" key="1">
    <citation type="submission" date="2020-05" db="UniProtKB">
        <authorList>
            <consortium name="EnsemblMetazoa"/>
        </authorList>
    </citation>
    <scope>IDENTIFICATION</scope>
    <source>
        <strain evidence="2">TTRI</strain>
    </source>
</reference>
<proteinExistence type="predicted"/>
<name>A0A1A9V7J6_GLOAU</name>
<feature type="compositionally biased region" description="Basic residues" evidence="1">
    <location>
        <begin position="143"/>
        <end position="164"/>
    </location>
</feature>
<keyword evidence="3" id="KW-1185">Reference proteome</keyword>
<feature type="compositionally biased region" description="Low complexity" evidence="1">
    <location>
        <begin position="127"/>
        <end position="139"/>
    </location>
</feature>
<sequence>MDMANYPTRIHQYKEADSEMAGYRSLPLTPVSATALATVAAQPSGPTMYHQSMTAMSNNGIIYQSAVHASIHSLNTVQSQRSTTHHILAAATATAAAAVATAATRQFATTNGPSTHIQQHQHHQHPAHLASQQQQQQPLMGAAHHHTHHTHPQAHHHSHHHPHHQQMALHQNHLFFNGPTLGGHAHAHAHHRQLFSHMQNALMPMNVKNYSEDLLLEFTQYFKISCEACQPKWLLAYLSIDDRIPYTGLVA</sequence>
<feature type="region of interest" description="Disordered" evidence="1">
    <location>
        <begin position="108"/>
        <end position="167"/>
    </location>
</feature>
<evidence type="ECO:0000313" key="2">
    <source>
        <dbReference type="EnsemblMetazoa" id="GAUT028437-PA"/>
    </source>
</evidence>